<evidence type="ECO:0000256" key="3">
    <source>
        <dbReference type="ARBA" id="ARBA00022695"/>
    </source>
</evidence>
<keyword evidence="1" id="KW-0645">Protease</keyword>
<dbReference type="PROSITE" id="PS50878">
    <property type="entry name" value="RT_POL"/>
    <property type="match status" value="1"/>
</dbReference>
<feature type="domain" description="Integrase catalytic" evidence="9">
    <location>
        <begin position="419"/>
        <end position="602"/>
    </location>
</feature>
<dbReference type="Pfam" id="PF17917">
    <property type="entry name" value="RT_RNaseH"/>
    <property type="match status" value="1"/>
</dbReference>
<keyword evidence="5" id="KW-0255">Endonuclease</keyword>
<reference evidence="10" key="1">
    <citation type="submission" date="2021-02" db="EMBL/GenBank/DDBJ databases">
        <authorList>
            <person name="Nowell W R."/>
        </authorList>
    </citation>
    <scope>NUCLEOTIDE SEQUENCE</scope>
    <source>
        <strain evidence="10">Ploen Becks lab</strain>
    </source>
</reference>
<comment type="caution">
    <text evidence="10">The sequence shown here is derived from an EMBL/GenBank/DDBJ whole genome shotgun (WGS) entry which is preliminary data.</text>
</comment>
<dbReference type="PROSITE" id="PS50994">
    <property type="entry name" value="INTEGRASE"/>
    <property type="match status" value="1"/>
</dbReference>
<keyword evidence="6" id="KW-0378">Hydrolase</keyword>
<dbReference type="Pfam" id="PF00665">
    <property type="entry name" value="rve"/>
    <property type="match status" value="1"/>
</dbReference>
<dbReference type="AlphaFoldDB" id="A0A814DEU5"/>
<dbReference type="Gene3D" id="3.30.420.10">
    <property type="entry name" value="Ribonuclease H-like superfamily/Ribonuclease H"/>
    <property type="match status" value="1"/>
</dbReference>
<dbReference type="GO" id="GO:0004519">
    <property type="term" value="F:endonuclease activity"/>
    <property type="evidence" value="ECO:0007669"/>
    <property type="project" value="UniProtKB-KW"/>
</dbReference>
<dbReference type="FunFam" id="3.10.10.10:FF:000007">
    <property type="entry name" value="Retrovirus-related Pol polyprotein from transposon 17.6-like Protein"/>
    <property type="match status" value="1"/>
</dbReference>
<proteinExistence type="predicted"/>
<dbReference type="Gene3D" id="3.10.20.370">
    <property type="match status" value="1"/>
</dbReference>
<evidence type="ECO:0000259" key="9">
    <source>
        <dbReference type="PROSITE" id="PS50994"/>
    </source>
</evidence>
<dbReference type="SUPFAM" id="SSF53098">
    <property type="entry name" value="Ribonuclease H-like"/>
    <property type="match status" value="1"/>
</dbReference>
<evidence type="ECO:0008006" key="12">
    <source>
        <dbReference type="Google" id="ProtNLM"/>
    </source>
</evidence>
<feature type="domain" description="Reverse transcriptase" evidence="8">
    <location>
        <begin position="2"/>
        <end position="215"/>
    </location>
</feature>
<evidence type="ECO:0000256" key="7">
    <source>
        <dbReference type="ARBA" id="ARBA00022918"/>
    </source>
</evidence>
<dbReference type="CDD" id="cd01647">
    <property type="entry name" value="RT_LTR"/>
    <property type="match status" value="1"/>
</dbReference>
<dbReference type="InterPro" id="IPR050951">
    <property type="entry name" value="Retrovirus_Pol_polyprotein"/>
</dbReference>
<dbReference type="Gene3D" id="3.10.10.10">
    <property type="entry name" value="HIV Type 1 Reverse Transcriptase, subunit A, domain 1"/>
    <property type="match status" value="1"/>
</dbReference>
<dbReference type="InterPro" id="IPR000477">
    <property type="entry name" value="RT_dom"/>
</dbReference>
<dbReference type="GO" id="GO:0006508">
    <property type="term" value="P:proteolysis"/>
    <property type="evidence" value="ECO:0007669"/>
    <property type="project" value="UniProtKB-KW"/>
</dbReference>
<organism evidence="10 11">
    <name type="scientific">Brachionus calyciflorus</name>
    <dbReference type="NCBI Taxonomy" id="104777"/>
    <lineage>
        <taxon>Eukaryota</taxon>
        <taxon>Metazoa</taxon>
        <taxon>Spiralia</taxon>
        <taxon>Gnathifera</taxon>
        <taxon>Rotifera</taxon>
        <taxon>Eurotatoria</taxon>
        <taxon>Monogononta</taxon>
        <taxon>Pseudotrocha</taxon>
        <taxon>Ploima</taxon>
        <taxon>Brachionidae</taxon>
        <taxon>Brachionus</taxon>
    </lineage>
</organism>
<dbReference type="CDD" id="cd09274">
    <property type="entry name" value="RNase_HI_RT_Ty3"/>
    <property type="match status" value="1"/>
</dbReference>
<dbReference type="SUPFAM" id="SSF56672">
    <property type="entry name" value="DNA/RNA polymerases"/>
    <property type="match status" value="1"/>
</dbReference>
<dbReference type="Gene3D" id="1.10.340.70">
    <property type="match status" value="1"/>
</dbReference>
<dbReference type="InterPro" id="IPR054465">
    <property type="entry name" value="Integrase_p58-like_C"/>
</dbReference>
<keyword evidence="4" id="KW-0540">Nuclease</keyword>
<keyword evidence="7" id="KW-0695">RNA-directed DNA polymerase</keyword>
<evidence type="ECO:0000256" key="2">
    <source>
        <dbReference type="ARBA" id="ARBA00022679"/>
    </source>
</evidence>
<dbReference type="InterPro" id="IPR012337">
    <property type="entry name" value="RNaseH-like_sf"/>
</dbReference>
<dbReference type="GO" id="GO:0015074">
    <property type="term" value="P:DNA integration"/>
    <property type="evidence" value="ECO:0007669"/>
    <property type="project" value="InterPro"/>
</dbReference>
<evidence type="ECO:0000256" key="1">
    <source>
        <dbReference type="ARBA" id="ARBA00022670"/>
    </source>
</evidence>
<dbReference type="GO" id="GO:0008233">
    <property type="term" value="F:peptidase activity"/>
    <property type="evidence" value="ECO:0007669"/>
    <property type="project" value="UniProtKB-KW"/>
</dbReference>
<dbReference type="Pfam" id="PF17921">
    <property type="entry name" value="Integrase_H2C2"/>
    <property type="match status" value="1"/>
</dbReference>
<evidence type="ECO:0000259" key="8">
    <source>
        <dbReference type="PROSITE" id="PS50878"/>
    </source>
</evidence>
<dbReference type="PANTHER" id="PTHR37984:SF5">
    <property type="entry name" value="PROTEIN NYNRIN-LIKE"/>
    <property type="match status" value="1"/>
</dbReference>
<dbReference type="InterPro" id="IPR041588">
    <property type="entry name" value="Integrase_H2C2"/>
</dbReference>
<keyword evidence="11" id="KW-1185">Reference proteome</keyword>
<feature type="non-terminal residue" evidence="10">
    <location>
        <position position="1"/>
    </location>
</feature>
<evidence type="ECO:0000256" key="5">
    <source>
        <dbReference type="ARBA" id="ARBA00022759"/>
    </source>
</evidence>
<dbReference type="InterPro" id="IPR041373">
    <property type="entry name" value="RT_RNaseH"/>
</dbReference>
<accession>A0A814DEU5</accession>
<evidence type="ECO:0000313" key="11">
    <source>
        <dbReference type="Proteomes" id="UP000663879"/>
    </source>
</evidence>
<dbReference type="InterPro" id="IPR001584">
    <property type="entry name" value="Integrase_cat-core"/>
</dbReference>
<sequence length="633" mass="73456">MLDSNVIQHSKSPWASPVVLVGKKDGSIRFCVDYRALNKVTKRDVYPLPRVDDSLNSFGKTTIFSVLDLISGYWQIPMVEEDREKTAFISHCGLYEFLAMPFGLTNAPATFQRYMDAAFGGLKWLCCLVYLDDVIVFSKDFEDHIKHLSSNYARETYCLYELTHNDSVYRWTEAHEATFQNLKDILIACDKGLGGVLCQEKDGVENVVHYISRVLQPAEKKWSGREKEALGILWSCETFRPFIIGTSFIVETDHESLKWLMNAKSPARLVRWALRLSEFDFEIRYKRGSKNTNADGLSRLADQNEELQPVSEGFLAISEIGKTQHGRRTKERSSDNRFLTLNEKNLLLVPQHLIQIILEHYHCEELTHVGRDKLFTLIKAKFYWGGMYEDVRRYVQACIKCNMFKKPQPTNQGLLQPIRSSYPFEIVGMDIVGPLRRTSRGFRYILVIVDYFTNWVEACALKSLEAAEVVERFYQSIITRHGCSNKIITDQGTQFTSDLFKKLCSKLKINNVYGRDPVLPADLQLGVERHEQPDDSDDKVNYKLNLLNKLRTSYEQVELRQERAINYYKAKYDKKQRDISFENNDLVLIYWPIPKKGFTQKLLPKWQGPYRIVKRLSPTTYRVERDGKEMAVH</sequence>
<dbReference type="Gene3D" id="3.30.70.270">
    <property type="match status" value="1"/>
</dbReference>
<dbReference type="InterPro" id="IPR043502">
    <property type="entry name" value="DNA/RNA_pol_sf"/>
</dbReference>
<evidence type="ECO:0000256" key="4">
    <source>
        <dbReference type="ARBA" id="ARBA00022722"/>
    </source>
</evidence>
<dbReference type="GO" id="GO:0003676">
    <property type="term" value="F:nucleic acid binding"/>
    <property type="evidence" value="ECO:0007669"/>
    <property type="project" value="InterPro"/>
</dbReference>
<dbReference type="EMBL" id="CAJNOC010002876">
    <property type="protein sequence ID" value="CAF0956113.1"/>
    <property type="molecule type" value="Genomic_DNA"/>
</dbReference>
<dbReference type="Pfam" id="PF00078">
    <property type="entry name" value="RVT_1"/>
    <property type="match status" value="1"/>
</dbReference>
<dbReference type="Pfam" id="PF22938">
    <property type="entry name" value="Integrase_p58_C"/>
    <property type="match status" value="1"/>
</dbReference>
<dbReference type="InterPro" id="IPR043128">
    <property type="entry name" value="Rev_trsase/Diguanyl_cyclase"/>
</dbReference>
<keyword evidence="3" id="KW-0548">Nucleotidyltransferase</keyword>
<evidence type="ECO:0000256" key="6">
    <source>
        <dbReference type="ARBA" id="ARBA00022801"/>
    </source>
</evidence>
<dbReference type="GO" id="GO:0003964">
    <property type="term" value="F:RNA-directed DNA polymerase activity"/>
    <property type="evidence" value="ECO:0007669"/>
    <property type="project" value="UniProtKB-KW"/>
</dbReference>
<gene>
    <name evidence="10" type="ORF">OXX778_LOCUS14202</name>
</gene>
<name>A0A814DEU5_9BILA</name>
<evidence type="ECO:0000313" key="10">
    <source>
        <dbReference type="EMBL" id="CAF0956113.1"/>
    </source>
</evidence>
<dbReference type="PANTHER" id="PTHR37984">
    <property type="entry name" value="PROTEIN CBG26694"/>
    <property type="match status" value="1"/>
</dbReference>
<dbReference type="FunFam" id="1.10.340.70:FF:000001">
    <property type="entry name" value="Retrovirus-related Pol polyprotein from transposon gypsy-like Protein"/>
    <property type="match status" value="1"/>
</dbReference>
<dbReference type="OrthoDB" id="425619at2759"/>
<dbReference type="Proteomes" id="UP000663879">
    <property type="component" value="Unassembled WGS sequence"/>
</dbReference>
<protein>
    <recommendedName>
        <fullName evidence="12">Transposon Ty3-I Gag-Pol polyprotein</fullName>
    </recommendedName>
</protein>
<keyword evidence="2" id="KW-0808">Transferase</keyword>
<dbReference type="InterPro" id="IPR036397">
    <property type="entry name" value="RNaseH_sf"/>
</dbReference>